<dbReference type="InterPro" id="IPR018490">
    <property type="entry name" value="cNMP-bd_dom_sf"/>
</dbReference>
<dbReference type="STRING" id="1121393.SAMN02745216_03130"/>
<dbReference type="RefSeq" id="WP_073477202.1">
    <property type="nucleotide sequence ID" value="NZ_FQZU01000020.1"/>
</dbReference>
<dbReference type="EMBL" id="FQZU01000020">
    <property type="protein sequence ID" value="SHK23152.1"/>
    <property type="molecule type" value="Genomic_DNA"/>
</dbReference>
<dbReference type="PANTHER" id="PTHR24567">
    <property type="entry name" value="CRP FAMILY TRANSCRIPTIONAL REGULATORY PROTEIN"/>
    <property type="match status" value="1"/>
</dbReference>
<dbReference type="Proteomes" id="UP000183994">
    <property type="component" value="Unassembled WGS sequence"/>
</dbReference>
<dbReference type="Pfam" id="PF00027">
    <property type="entry name" value="cNMP_binding"/>
    <property type="match status" value="1"/>
</dbReference>
<dbReference type="CDD" id="cd00038">
    <property type="entry name" value="CAP_ED"/>
    <property type="match status" value="1"/>
</dbReference>
<organism evidence="2 3">
    <name type="scientific">Desulfatibacillum alkenivorans DSM 16219</name>
    <dbReference type="NCBI Taxonomy" id="1121393"/>
    <lineage>
        <taxon>Bacteria</taxon>
        <taxon>Pseudomonadati</taxon>
        <taxon>Thermodesulfobacteriota</taxon>
        <taxon>Desulfobacteria</taxon>
        <taxon>Desulfobacterales</taxon>
        <taxon>Desulfatibacillaceae</taxon>
        <taxon>Desulfatibacillum</taxon>
    </lineage>
</organism>
<keyword evidence="3" id="KW-1185">Reference proteome</keyword>
<reference evidence="3" key="1">
    <citation type="submission" date="2016-11" db="EMBL/GenBank/DDBJ databases">
        <authorList>
            <person name="Varghese N."/>
            <person name="Submissions S."/>
        </authorList>
    </citation>
    <scope>NUCLEOTIDE SEQUENCE [LARGE SCALE GENOMIC DNA]</scope>
    <source>
        <strain evidence="3">DSM 16219</strain>
    </source>
</reference>
<dbReference type="InterPro" id="IPR014710">
    <property type="entry name" value="RmlC-like_jellyroll"/>
</dbReference>
<dbReference type="PANTHER" id="PTHR24567:SF26">
    <property type="entry name" value="REGULATORY PROTEIN YEIL"/>
    <property type="match status" value="1"/>
</dbReference>
<dbReference type="PROSITE" id="PS50042">
    <property type="entry name" value="CNMP_BINDING_3"/>
    <property type="match status" value="1"/>
</dbReference>
<proteinExistence type="predicted"/>
<dbReference type="InterPro" id="IPR050397">
    <property type="entry name" value="Env_Response_Regulators"/>
</dbReference>
<dbReference type="Gene3D" id="2.60.120.10">
    <property type="entry name" value="Jelly Rolls"/>
    <property type="match status" value="1"/>
</dbReference>
<dbReference type="GO" id="GO:0005829">
    <property type="term" value="C:cytosol"/>
    <property type="evidence" value="ECO:0007669"/>
    <property type="project" value="TreeGrafter"/>
</dbReference>
<dbReference type="GO" id="GO:0003700">
    <property type="term" value="F:DNA-binding transcription factor activity"/>
    <property type="evidence" value="ECO:0007669"/>
    <property type="project" value="TreeGrafter"/>
</dbReference>
<evidence type="ECO:0000313" key="3">
    <source>
        <dbReference type="Proteomes" id="UP000183994"/>
    </source>
</evidence>
<accession>A0A1M6QS89</accession>
<gene>
    <name evidence="2" type="ORF">SAMN02745216_03130</name>
</gene>
<evidence type="ECO:0000259" key="1">
    <source>
        <dbReference type="PROSITE" id="PS50042"/>
    </source>
</evidence>
<name>A0A1M6QS89_9BACT</name>
<sequence>MPSLAQMKNIRMMSILSDEMLNRILPLITEESYDAEQEIFCEGDPADAVYVLVKGKALLNKSASNSVCVAVSAVDPGDAFGWSAILGRCIYSATATCVEQSLLWRLPGKAFLDLLNEDSVMGHKIMEFLAQTLNERLEKRTTQLFKTLLEHIEMVCGLEGVG</sequence>
<feature type="domain" description="Cyclic nucleotide-binding" evidence="1">
    <location>
        <begin position="12"/>
        <end position="132"/>
    </location>
</feature>
<evidence type="ECO:0000313" key="2">
    <source>
        <dbReference type="EMBL" id="SHK23152.1"/>
    </source>
</evidence>
<dbReference type="AlphaFoldDB" id="A0A1M6QS89"/>
<dbReference type="SUPFAM" id="SSF51206">
    <property type="entry name" value="cAMP-binding domain-like"/>
    <property type="match status" value="1"/>
</dbReference>
<dbReference type="SMART" id="SM00100">
    <property type="entry name" value="cNMP"/>
    <property type="match status" value="1"/>
</dbReference>
<protein>
    <submittedName>
        <fullName evidence="2">Cyclic nucleotide-binding domain-containing protein</fullName>
    </submittedName>
</protein>
<dbReference type="InterPro" id="IPR000595">
    <property type="entry name" value="cNMP-bd_dom"/>
</dbReference>